<dbReference type="RefSeq" id="WP_253655614.1">
    <property type="nucleotide sequence ID" value="NZ_BAAAOE010000005.1"/>
</dbReference>
<evidence type="ECO:0000313" key="3">
    <source>
        <dbReference type="EMBL" id="MCP2162036.1"/>
    </source>
</evidence>
<feature type="domain" description="AB hydrolase-1" evidence="2">
    <location>
        <begin position="86"/>
        <end position="335"/>
    </location>
</feature>
<evidence type="ECO:0000259" key="2">
    <source>
        <dbReference type="Pfam" id="PF00561"/>
    </source>
</evidence>
<dbReference type="PANTHER" id="PTHR43798">
    <property type="entry name" value="MONOACYLGLYCEROL LIPASE"/>
    <property type="match status" value="1"/>
</dbReference>
<dbReference type="Gene3D" id="3.40.50.1820">
    <property type="entry name" value="alpha/beta hydrolase"/>
    <property type="match status" value="1"/>
</dbReference>
<name>A0ABT1H464_9NOCA</name>
<protein>
    <submittedName>
        <fullName evidence="3">Pimeloyl-ACP methyl ester carboxylesterase</fullName>
    </submittedName>
</protein>
<accession>A0ABT1H464</accession>
<dbReference type="Proteomes" id="UP001205740">
    <property type="component" value="Unassembled WGS sequence"/>
</dbReference>
<dbReference type="Pfam" id="PF00561">
    <property type="entry name" value="Abhydrolase_1"/>
    <property type="match status" value="1"/>
</dbReference>
<evidence type="ECO:0000256" key="1">
    <source>
        <dbReference type="SAM" id="Phobius"/>
    </source>
</evidence>
<gene>
    <name evidence="3" type="ORF">LX12_003240</name>
</gene>
<proteinExistence type="predicted"/>
<dbReference type="InterPro" id="IPR000073">
    <property type="entry name" value="AB_hydrolase_1"/>
</dbReference>
<dbReference type="EMBL" id="JAMTCG010000006">
    <property type="protein sequence ID" value="MCP2162036.1"/>
    <property type="molecule type" value="Genomic_DNA"/>
</dbReference>
<comment type="caution">
    <text evidence="3">The sequence shown here is derived from an EMBL/GenBank/DDBJ whole genome shotgun (WGS) entry which is preliminary data.</text>
</comment>
<sequence length="357" mass="38270">MRRSTRHAVEGVAIGGGLAAVASTAAVGTILGALLRTAMTSPPPVDDGPDALLDTPAVAPDIIPVRSVADGNPIHVEAYGPPDGEVLVLAHGWTCSTKHWYAQINAFSDHYRVVAYDQRGHGRTPLGKTRLSTKLLGADLESVVTAVTDDGRRALVAGHSMGGMSVMAWAKDFPGSVSSRARAVVLTSTAAVEIIQNLAVVPEGLPRYTKPFERAVGRLVATAPIPLPHTTASPRVAQYIALNTQSRLAHVEFCDHMVSECPARARARWGAAMLDLDVWQGVLNLDVPTAVVVGTDDRLTPRKHSDAIVAQLEKQDVLLEYLVLPHTGHMANIEEHDAYNRLLTDVLDRTKDRATRV</sequence>
<dbReference type="InterPro" id="IPR029058">
    <property type="entry name" value="AB_hydrolase_fold"/>
</dbReference>
<keyword evidence="1" id="KW-0812">Transmembrane</keyword>
<feature type="transmembrane region" description="Helical" evidence="1">
    <location>
        <begin position="12"/>
        <end position="35"/>
    </location>
</feature>
<organism evidence="3 4">
    <name type="scientific">Williamsia serinedens</name>
    <dbReference type="NCBI Taxonomy" id="391736"/>
    <lineage>
        <taxon>Bacteria</taxon>
        <taxon>Bacillati</taxon>
        <taxon>Actinomycetota</taxon>
        <taxon>Actinomycetes</taxon>
        <taxon>Mycobacteriales</taxon>
        <taxon>Nocardiaceae</taxon>
        <taxon>Williamsia</taxon>
    </lineage>
</organism>
<dbReference type="SUPFAM" id="SSF53474">
    <property type="entry name" value="alpha/beta-Hydrolases"/>
    <property type="match status" value="1"/>
</dbReference>
<keyword evidence="4" id="KW-1185">Reference proteome</keyword>
<dbReference type="InterPro" id="IPR050266">
    <property type="entry name" value="AB_hydrolase_sf"/>
</dbReference>
<keyword evidence="1" id="KW-0472">Membrane</keyword>
<evidence type="ECO:0000313" key="4">
    <source>
        <dbReference type="Proteomes" id="UP001205740"/>
    </source>
</evidence>
<keyword evidence="1" id="KW-1133">Transmembrane helix</keyword>
<reference evidence="3 4" key="1">
    <citation type="submission" date="2022-06" db="EMBL/GenBank/DDBJ databases">
        <title>Genomic Encyclopedia of Archaeal and Bacterial Type Strains, Phase II (KMG-II): from individual species to whole genera.</title>
        <authorList>
            <person name="Goeker M."/>
        </authorList>
    </citation>
    <scope>NUCLEOTIDE SEQUENCE [LARGE SCALE GENOMIC DNA]</scope>
    <source>
        <strain evidence="3 4">DSM 45037</strain>
    </source>
</reference>